<gene>
    <name evidence="9" type="ORF">IAC10_01655</name>
</gene>
<proteinExistence type="inferred from homology"/>
<evidence type="ECO:0000256" key="3">
    <source>
        <dbReference type="ARBA" id="ARBA00022630"/>
    </source>
</evidence>
<evidence type="ECO:0000259" key="8">
    <source>
        <dbReference type="Pfam" id="PF07992"/>
    </source>
</evidence>
<evidence type="ECO:0000256" key="6">
    <source>
        <dbReference type="ARBA" id="ARBA00023284"/>
    </source>
</evidence>
<evidence type="ECO:0000256" key="4">
    <source>
        <dbReference type="ARBA" id="ARBA00022827"/>
    </source>
</evidence>
<dbReference type="InterPro" id="IPR036188">
    <property type="entry name" value="FAD/NAD-bd_sf"/>
</dbReference>
<name>A0A9D1EXG9_9BACT</name>
<organism evidence="9 10">
    <name type="scientific">Candidatus Scatousia excrementigallinarum</name>
    <dbReference type="NCBI Taxonomy" id="2840935"/>
    <lineage>
        <taxon>Bacteria</taxon>
        <taxon>Candidatus Scatousia</taxon>
    </lineage>
</organism>
<dbReference type="Pfam" id="PF02852">
    <property type="entry name" value="Pyr_redox_dim"/>
    <property type="match status" value="1"/>
</dbReference>
<dbReference type="PRINTS" id="PR00411">
    <property type="entry name" value="PNDRDTASEI"/>
</dbReference>
<dbReference type="InterPro" id="IPR023753">
    <property type="entry name" value="FAD/NAD-binding_dom"/>
</dbReference>
<evidence type="ECO:0000313" key="9">
    <source>
        <dbReference type="EMBL" id="HIS35325.1"/>
    </source>
</evidence>
<keyword evidence="4" id="KW-0274">FAD</keyword>
<keyword evidence="5" id="KW-0560">Oxidoreductase</keyword>
<dbReference type="InterPro" id="IPR016156">
    <property type="entry name" value="FAD/NAD-linked_Rdtase_dimer_sf"/>
</dbReference>
<sequence>LPECKKVLVQDLQSKSAYLASYDKLIIATGARPFLPKIKNIALNNVFTVRRIEDAIAIREKIATSRNVVIVGGGYIGIEMLEAFVRQGLHVTLIERDEHIMSIFDYDMADLIKEQLMSINNGQFEILTSETVTEFVGDNNGVNGVITGSGKRFEVDMAVICAGVTPNVDVAIDAGIQLGSTGAISVTPKMETNIPDIYACGDCVQEYNIVSKMPTWMPLGSNANKEGRAAAMNACGFPENFQGVLGSAVTRCLGLTMSITGLTEIEAVAAGFEPVSAKVTKYDKVGYMPDANNITLKLLADKKSGRLLGAQGVGAGDADKRINTLATALLAKLTVEEFVNNDLTYAPPFSPTIDPLLNAAQILMTKVGQES</sequence>
<dbReference type="InterPro" id="IPR050260">
    <property type="entry name" value="FAD-bd_OxRdtase"/>
</dbReference>
<comment type="cofactor">
    <cofactor evidence="1">
        <name>FAD</name>
        <dbReference type="ChEBI" id="CHEBI:57692"/>
    </cofactor>
</comment>
<comment type="similarity">
    <text evidence="2">Belongs to the class-III pyridine nucleotide-disulfide oxidoreductase family.</text>
</comment>
<dbReference type="GO" id="GO:0016491">
    <property type="term" value="F:oxidoreductase activity"/>
    <property type="evidence" value="ECO:0007669"/>
    <property type="project" value="UniProtKB-KW"/>
</dbReference>
<dbReference type="SUPFAM" id="SSF55424">
    <property type="entry name" value="FAD/NAD-linked reductases, dimerisation (C-terminal) domain"/>
    <property type="match status" value="1"/>
</dbReference>
<reference evidence="9" key="1">
    <citation type="submission" date="2020-10" db="EMBL/GenBank/DDBJ databases">
        <authorList>
            <person name="Gilroy R."/>
        </authorList>
    </citation>
    <scope>NUCLEOTIDE SEQUENCE</scope>
    <source>
        <strain evidence="9">6276</strain>
    </source>
</reference>
<dbReference type="InterPro" id="IPR004099">
    <property type="entry name" value="Pyr_nucl-diS_OxRdtase_dimer"/>
</dbReference>
<dbReference type="SUPFAM" id="SSF51905">
    <property type="entry name" value="FAD/NAD(P)-binding domain"/>
    <property type="match status" value="1"/>
</dbReference>
<accession>A0A9D1EXG9</accession>
<evidence type="ECO:0000259" key="7">
    <source>
        <dbReference type="Pfam" id="PF02852"/>
    </source>
</evidence>
<evidence type="ECO:0000256" key="5">
    <source>
        <dbReference type="ARBA" id="ARBA00023002"/>
    </source>
</evidence>
<dbReference type="Pfam" id="PF07992">
    <property type="entry name" value="Pyr_redox_2"/>
    <property type="match status" value="1"/>
</dbReference>
<dbReference type="EMBL" id="DVIU01000036">
    <property type="protein sequence ID" value="HIS35325.1"/>
    <property type="molecule type" value="Genomic_DNA"/>
</dbReference>
<protein>
    <submittedName>
        <fullName evidence="9">FAD-dependent oxidoreductase</fullName>
    </submittedName>
</protein>
<keyword evidence="3" id="KW-0285">Flavoprotein</keyword>
<feature type="domain" description="Pyridine nucleotide-disulphide oxidoreductase dimerisation" evidence="7">
    <location>
        <begin position="256"/>
        <end position="353"/>
    </location>
</feature>
<dbReference type="Gene3D" id="3.50.50.60">
    <property type="entry name" value="FAD/NAD(P)-binding domain"/>
    <property type="match status" value="2"/>
</dbReference>
<evidence type="ECO:0000313" key="10">
    <source>
        <dbReference type="Proteomes" id="UP000823928"/>
    </source>
</evidence>
<dbReference type="AlphaFoldDB" id="A0A9D1EXG9"/>
<feature type="non-terminal residue" evidence="9">
    <location>
        <position position="1"/>
    </location>
</feature>
<dbReference type="Proteomes" id="UP000823928">
    <property type="component" value="Unassembled WGS sequence"/>
</dbReference>
<evidence type="ECO:0000256" key="2">
    <source>
        <dbReference type="ARBA" id="ARBA00009130"/>
    </source>
</evidence>
<dbReference type="PRINTS" id="PR00368">
    <property type="entry name" value="FADPNR"/>
</dbReference>
<keyword evidence="6" id="KW-0676">Redox-active center</keyword>
<dbReference type="PANTHER" id="PTHR43429">
    <property type="entry name" value="PYRIDINE NUCLEOTIDE-DISULFIDE OXIDOREDUCTASE DOMAIN-CONTAINING"/>
    <property type="match status" value="1"/>
</dbReference>
<reference evidence="9" key="2">
    <citation type="journal article" date="2021" name="PeerJ">
        <title>Extensive microbial diversity within the chicken gut microbiome revealed by metagenomics and culture.</title>
        <authorList>
            <person name="Gilroy R."/>
            <person name="Ravi A."/>
            <person name="Getino M."/>
            <person name="Pursley I."/>
            <person name="Horton D.L."/>
            <person name="Alikhan N.F."/>
            <person name="Baker D."/>
            <person name="Gharbi K."/>
            <person name="Hall N."/>
            <person name="Watson M."/>
            <person name="Adriaenssens E.M."/>
            <person name="Foster-Nyarko E."/>
            <person name="Jarju S."/>
            <person name="Secka A."/>
            <person name="Antonio M."/>
            <person name="Oren A."/>
            <person name="Chaudhuri R.R."/>
            <person name="La Ragione R."/>
            <person name="Hildebrand F."/>
            <person name="Pallen M.J."/>
        </authorList>
    </citation>
    <scope>NUCLEOTIDE SEQUENCE</scope>
    <source>
        <strain evidence="9">6276</strain>
    </source>
</reference>
<feature type="domain" description="FAD/NAD(P)-binding" evidence="8">
    <location>
        <begin position="3"/>
        <end position="214"/>
    </location>
</feature>
<comment type="caution">
    <text evidence="9">The sequence shown here is derived from an EMBL/GenBank/DDBJ whole genome shotgun (WGS) entry which is preliminary data.</text>
</comment>
<dbReference type="PANTHER" id="PTHR43429:SF1">
    <property type="entry name" value="NAD(P)H SULFUR OXIDOREDUCTASE (COA-DEPENDENT)"/>
    <property type="match status" value="1"/>
</dbReference>
<evidence type="ECO:0000256" key="1">
    <source>
        <dbReference type="ARBA" id="ARBA00001974"/>
    </source>
</evidence>